<dbReference type="Proteomes" id="UP001431783">
    <property type="component" value="Unassembled WGS sequence"/>
</dbReference>
<gene>
    <name evidence="2" type="ORF">WA026_021785</name>
</gene>
<evidence type="ECO:0000256" key="1">
    <source>
        <dbReference type="SAM" id="Phobius"/>
    </source>
</evidence>
<evidence type="ECO:0000313" key="2">
    <source>
        <dbReference type="EMBL" id="KAK9873296.1"/>
    </source>
</evidence>
<feature type="transmembrane region" description="Helical" evidence="1">
    <location>
        <begin position="23"/>
        <end position="43"/>
    </location>
</feature>
<sequence length="74" mass="8435">MNSSVVYGSIFSRNLKICLLKQFRFVSALIWLLNLLKYLIQLYSGPFSVTVNLCLGYFSSDVLVLYELAVFSSK</sequence>
<protein>
    <submittedName>
        <fullName evidence="2">Uncharacterized protein</fullName>
    </submittedName>
</protein>
<keyword evidence="1" id="KW-0472">Membrane</keyword>
<dbReference type="EMBL" id="JARQZJ010000017">
    <property type="protein sequence ID" value="KAK9873296.1"/>
    <property type="molecule type" value="Genomic_DNA"/>
</dbReference>
<feature type="transmembrane region" description="Helical" evidence="1">
    <location>
        <begin position="49"/>
        <end position="71"/>
    </location>
</feature>
<name>A0AAW1TP40_9CUCU</name>
<evidence type="ECO:0000313" key="3">
    <source>
        <dbReference type="Proteomes" id="UP001431783"/>
    </source>
</evidence>
<keyword evidence="1" id="KW-1133">Transmembrane helix</keyword>
<organism evidence="2 3">
    <name type="scientific">Henosepilachna vigintioctopunctata</name>
    <dbReference type="NCBI Taxonomy" id="420089"/>
    <lineage>
        <taxon>Eukaryota</taxon>
        <taxon>Metazoa</taxon>
        <taxon>Ecdysozoa</taxon>
        <taxon>Arthropoda</taxon>
        <taxon>Hexapoda</taxon>
        <taxon>Insecta</taxon>
        <taxon>Pterygota</taxon>
        <taxon>Neoptera</taxon>
        <taxon>Endopterygota</taxon>
        <taxon>Coleoptera</taxon>
        <taxon>Polyphaga</taxon>
        <taxon>Cucujiformia</taxon>
        <taxon>Coccinelloidea</taxon>
        <taxon>Coccinellidae</taxon>
        <taxon>Epilachninae</taxon>
        <taxon>Epilachnini</taxon>
        <taxon>Henosepilachna</taxon>
    </lineage>
</organism>
<dbReference type="AlphaFoldDB" id="A0AAW1TP40"/>
<proteinExistence type="predicted"/>
<keyword evidence="1" id="KW-0812">Transmembrane</keyword>
<keyword evidence="3" id="KW-1185">Reference proteome</keyword>
<reference evidence="2 3" key="1">
    <citation type="submission" date="2023-03" db="EMBL/GenBank/DDBJ databases">
        <title>Genome insight into feeding habits of ladybird beetles.</title>
        <authorList>
            <person name="Li H.-S."/>
            <person name="Huang Y.-H."/>
            <person name="Pang H."/>
        </authorList>
    </citation>
    <scope>NUCLEOTIDE SEQUENCE [LARGE SCALE GENOMIC DNA]</scope>
    <source>
        <strain evidence="2">SYSU_2023b</strain>
        <tissue evidence="2">Whole body</tissue>
    </source>
</reference>
<accession>A0AAW1TP40</accession>
<comment type="caution">
    <text evidence="2">The sequence shown here is derived from an EMBL/GenBank/DDBJ whole genome shotgun (WGS) entry which is preliminary data.</text>
</comment>